<evidence type="ECO:0000313" key="3">
    <source>
        <dbReference type="Proteomes" id="UP000243797"/>
    </source>
</evidence>
<sequence>MPSTRSASFKARQKPSSGGESVKQSENQRRGSWYVRSRTGMDDEYIATPPGSYLQLSDIERKQKEILFTFAVDIPLQGDWKRSEEYWLQKDREMLDYLRDFPISRWLIDANEAKLAFTSMQARFDRRKKGVSVYADGIPGVSDTPATVHTKQSAGLRTRVEVVDRVTLPLNRLTSAIGATPSKSTSPKKPSKLSTTYVRDEEVDEAPAASLDDARRPSPVGSAPVQRPIAFTPINGRETLLSAEFSNGAQKSKLSDEAFLQSSDRTPSKKLKYGNEETSDDDEPRLSNDSRKRKPSDETVDLTMYIVSKKSRKVSDDEPVPPPYDKDPAERVLLYEFFPWEMDHAVAEPEEWDDSIYEPSRLEHLRNIHRHNLDIVSQFMANGKHGARRRKLSAIQAGCSKAADLPSYGKIKPAERPGKSKSLLRKFTGVDHPENCSINLIPADTESARKLQALPSSLIRDAIEAAMLDPFDDTYKGIEVTHNPGDSILDNLDLPRISIMDIARTRLQVRHHRVLTKRAAECIIDICPDLLITHRLLQVMTETEFGNTSTQIRLGYNGTMLSDSTLTKRVSTLLGLEFDKGKAAAAAESNKDFKKVNRDNYNKYNAWRAWKRANGTPRPSSFDLAEAAQKYAIEKNGKHGISSEASENIRHTDESDRRDDGNGAPKSSACDID</sequence>
<comment type="caution">
    <text evidence="2">The sequence shown here is derived from an EMBL/GenBank/DDBJ whole genome shotgun (WGS) entry which is preliminary data.</text>
</comment>
<accession>A0A2K1QP93</accession>
<dbReference type="InParanoid" id="A0A2K1QP93"/>
<keyword evidence="3" id="KW-1185">Reference proteome</keyword>
<dbReference type="EMBL" id="NKHZ01000055">
    <property type="protein sequence ID" value="PNS16926.1"/>
    <property type="molecule type" value="Genomic_DNA"/>
</dbReference>
<feature type="region of interest" description="Disordered" evidence="1">
    <location>
        <begin position="177"/>
        <end position="231"/>
    </location>
</feature>
<dbReference type="Proteomes" id="UP000243797">
    <property type="component" value="Unassembled WGS sequence"/>
</dbReference>
<feature type="compositionally biased region" description="Basic and acidic residues" evidence="1">
    <location>
        <begin position="647"/>
        <end position="661"/>
    </location>
</feature>
<feature type="region of interest" description="Disordered" evidence="1">
    <location>
        <begin position="251"/>
        <end position="301"/>
    </location>
</feature>
<keyword evidence="2" id="KW-0032">Aminotransferase</keyword>
<feature type="compositionally biased region" description="Polar residues" evidence="1">
    <location>
        <begin position="14"/>
        <end position="25"/>
    </location>
</feature>
<dbReference type="OrthoDB" id="3943769at2759"/>
<protein>
    <submittedName>
        <fullName evidence="2">Branched-chain amino acid aminotransferase</fullName>
    </submittedName>
</protein>
<dbReference type="GO" id="GO:0008483">
    <property type="term" value="F:transaminase activity"/>
    <property type="evidence" value="ECO:0007669"/>
    <property type="project" value="UniProtKB-KW"/>
</dbReference>
<gene>
    <name evidence="2" type="ORF">CAC42_4890</name>
</gene>
<feature type="compositionally biased region" description="Low complexity" evidence="1">
    <location>
        <begin position="180"/>
        <end position="196"/>
    </location>
</feature>
<proteinExistence type="predicted"/>
<keyword evidence="2" id="KW-0808">Transferase</keyword>
<feature type="region of interest" description="Disordered" evidence="1">
    <location>
        <begin position="1"/>
        <end position="34"/>
    </location>
</feature>
<name>A0A2K1QP93_9PEZI</name>
<feature type="region of interest" description="Disordered" evidence="1">
    <location>
        <begin position="635"/>
        <end position="673"/>
    </location>
</feature>
<organism evidence="2 3">
    <name type="scientific">Sphaceloma murrayae</name>
    <dbReference type="NCBI Taxonomy" id="2082308"/>
    <lineage>
        <taxon>Eukaryota</taxon>
        <taxon>Fungi</taxon>
        <taxon>Dikarya</taxon>
        <taxon>Ascomycota</taxon>
        <taxon>Pezizomycotina</taxon>
        <taxon>Dothideomycetes</taxon>
        <taxon>Dothideomycetidae</taxon>
        <taxon>Myriangiales</taxon>
        <taxon>Elsinoaceae</taxon>
        <taxon>Sphaceloma</taxon>
    </lineage>
</organism>
<evidence type="ECO:0000313" key="2">
    <source>
        <dbReference type="EMBL" id="PNS16926.1"/>
    </source>
</evidence>
<dbReference type="STRING" id="2082308.A0A2K1QP93"/>
<dbReference type="AlphaFoldDB" id="A0A2K1QP93"/>
<reference evidence="2 3" key="1">
    <citation type="submission" date="2017-06" db="EMBL/GenBank/DDBJ databases">
        <title>Draft genome sequence of a variant of Elsinoe murrayae.</title>
        <authorList>
            <person name="Cheng Q."/>
        </authorList>
    </citation>
    <scope>NUCLEOTIDE SEQUENCE [LARGE SCALE GENOMIC DNA]</scope>
    <source>
        <strain evidence="2 3">CQ-2017a</strain>
    </source>
</reference>
<evidence type="ECO:0000256" key="1">
    <source>
        <dbReference type="SAM" id="MobiDB-lite"/>
    </source>
</evidence>